<sequence length="156" mass="17612">MASTHETRNRDNEKFKLGQFDAFEEAYMRAIDILFLNIEKYNDALATYDRWLKYKDGGNPKMNQGMSRCRQALNPKKKAPSTPKKLAKPAAEAKNNDFMSMFGPNTPFTINTPTVFNLELTKSKTVVAMRAKAAEQEAEDAKKLEKTDDANAILIA</sequence>
<protein>
    <submittedName>
        <fullName evidence="1">Uncharacterized protein</fullName>
    </submittedName>
</protein>
<dbReference type="EMBL" id="AMYB01000013">
    <property type="protein sequence ID" value="OAC97719.1"/>
    <property type="molecule type" value="Genomic_DNA"/>
</dbReference>
<accession>A0A168GIG8</accession>
<name>A0A168GIG8_MUCCL</name>
<keyword evidence="2" id="KW-1185">Reference proteome</keyword>
<dbReference type="VEuPathDB" id="FungiDB:MUCCIDRAFT_116204"/>
<dbReference type="AlphaFoldDB" id="A0A168GIG8"/>
<dbReference type="OrthoDB" id="1717591at2759"/>
<evidence type="ECO:0000313" key="2">
    <source>
        <dbReference type="Proteomes" id="UP000077051"/>
    </source>
</evidence>
<gene>
    <name evidence="1" type="ORF">MUCCIDRAFT_116204</name>
</gene>
<evidence type="ECO:0000313" key="1">
    <source>
        <dbReference type="EMBL" id="OAC97719.1"/>
    </source>
</evidence>
<organism evidence="1 2">
    <name type="scientific">Mucor lusitanicus CBS 277.49</name>
    <dbReference type="NCBI Taxonomy" id="747725"/>
    <lineage>
        <taxon>Eukaryota</taxon>
        <taxon>Fungi</taxon>
        <taxon>Fungi incertae sedis</taxon>
        <taxon>Mucoromycota</taxon>
        <taxon>Mucoromycotina</taxon>
        <taxon>Mucoromycetes</taxon>
        <taxon>Mucorales</taxon>
        <taxon>Mucorineae</taxon>
        <taxon>Mucoraceae</taxon>
        <taxon>Mucor</taxon>
    </lineage>
</organism>
<dbReference type="Proteomes" id="UP000077051">
    <property type="component" value="Unassembled WGS sequence"/>
</dbReference>
<proteinExistence type="predicted"/>
<comment type="caution">
    <text evidence="1">The sequence shown here is derived from an EMBL/GenBank/DDBJ whole genome shotgun (WGS) entry which is preliminary data.</text>
</comment>
<reference evidence="1 2" key="1">
    <citation type="submission" date="2015-06" db="EMBL/GenBank/DDBJ databases">
        <title>Expansion of signal transduction pathways in fungi by whole-genome duplication.</title>
        <authorList>
            <consortium name="DOE Joint Genome Institute"/>
            <person name="Corrochano L.M."/>
            <person name="Kuo A."/>
            <person name="Marcet-Houben M."/>
            <person name="Polaino S."/>
            <person name="Salamov A."/>
            <person name="Villalobos J.M."/>
            <person name="Alvarez M.I."/>
            <person name="Avalos J."/>
            <person name="Benito E.P."/>
            <person name="Benoit I."/>
            <person name="Burger G."/>
            <person name="Camino L.P."/>
            <person name="Canovas D."/>
            <person name="Cerda-Olmedo E."/>
            <person name="Cheng J.-F."/>
            <person name="Dominguez A."/>
            <person name="Elias M."/>
            <person name="Eslava A.P."/>
            <person name="Glaser F."/>
            <person name="Grimwood J."/>
            <person name="Gutierrez G."/>
            <person name="Heitman J."/>
            <person name="Henrissat B."/>
            <person name="Iturriaga E.A."/>
            <person name="Lang B.F."/>
            <person name="Lavin J.L."/>
            <person name="Lee S."/>
            <person name="Li W."/>
            <person name="Lindquist E."/>
            <person name="Lopez-Garcia S."/>
            <person name="Luque E.M."/>
            <person name="Marcos A.T."/>
            <person name="Martin J."/>
            <person name="Mccluskey K."/>
            <person name="Medina H.R."/>
            <person name="Miralles-Duran A."/>
            <person name="Miyazaki A."/>
            <person name="Munoz-Torres E."/>
            <person name="Oguiza J.A."/>
            <person name="Ohm R."/>
            <person name="Olmedo M."/>
            <person name="Orejas M."/>
            <person name="Ortiz-Castellanos L."/>
            <person name="Pisabarro A.G."/>
            <person name="Rodriguez-Romero J."/>
            <person name="Ruiz-Herrera J."/>
            <person name="Ruiz-Vazquez R."/>
            <person name="Sanz C."/>
            <person name="Schackwitz W."/>
            <person name="Schmutz J."/>
            <person name="Shahriari M."/>
            <person name="Shelest E."/>
            <person name="Silva-Franco F."/>
            <person name="Soanes D."/>
            <person name="Syed K."/>
            <person name="Tagua V.G."/>
            <person name="Talbot N.J."/>
            <person name="Thon M."/>
            <person name="De Vries R.P."/>
            <person name="Wiebenga A."/>
            <person name="Yadav J.S."/>
            <person name="Braun E.L."/>
            <person name="Baker S."/>
            <person name="Garre V."/>
            <person name="Horwitz B."/>
            <person name="Torres-Martinez S."/>
            <person name="Idnurm A."/>
            <person name="Herrera-Estrella A."/>
            <person name="Gabaldon T."/>
            <person name="Grigoriev I.V."/>
        </authorList>
    </citation>
    <scope>NUCLEOTIDE SEQUENCE [LARGE SCALE GENOMIC DNA]</scope>
    <source>
        <strain evidence="1 2">CBS 277.49</strain>
    </source>
</reference>